<dbReference type="PROSITE" id="PS50932">
    <property type="entry name" value="HTH_LACI_2"/>
    <property type="match status" value="1"/>
</dbReference>
<gene>
    <name evidence="5" type="ORF">ACFSX5_13845</name>
</gene>
<dbReference type="SUPFAM" id="SSF47413">
    <property type="entry name" value="lambda repressor-like DNA-binding domains"/>
    <property type="match status" value="1"/>
</dbReference>
<reference evidence="6" key="1">
    <citation type="journal article" date="2019" name="Int. J. Syst. Evol. Microbiol.">
        <title>The Global Catalogue of Microorganisms (GCM) 10K type strain sequencing project: providing services to taxonomists for standard genome sequencing and annotation.</title>
        <authorList>
            <consortium name="The Broad Institute Genomics Platform"/>
            <consortium name="The Broad Institute Genome Sequencing Center for Infectious Disease"/>
            <person name="Wu L."/>
            <person name="Ma J."/>
        </authorList>
    </citation>
    <scope>NUCLEOTIDE SEQUENCE [LARGE SCALE GENOMIC DNA]</scope>
    <source>
        <strain evidence="6">CCM 7427</strain>
    </source>
</reference>
<keyword evidence="1" id="KW-0805">Transcription regulation</keyword>
<evidence type="ECO:0000256" key="1">
    <source>
        <dbReference type="ARBA" id="ARBA00023015"/>
    </source>
</evidence>
<dbReference type="EMBL" id="JBHUNP010000001">
    <property type="protein sequence ID" value="MFD2648868.1"/>
    <property type="molecule type" value="Genomic_DNA"/>
</dbReference>
<keyword evidence="6" id="KW-1185">Reference proteome</keyword>
<dbReference type="CDD" id="cd01392">
    <property type="entry name" value="HTH_LacI"/>
    <property type="match status" value="1"/>
</dbReference>
<dbReference type="InterPro" id="IPR046335">
    <property type="entry name" value="LacI/GalR-like_sensor"/>
</dbReference>
<dbReference type="InterPro" id="IPR010982">
    <property type="entry name" value="Lambda_DNA-bd_dom_sf"/>
</dbReference>
<dbReference type="SMART" id="SM00354">
    <property type="entry name" value="HTH_LACI"/>
    <property type="match status" value="1"/>
</dbReference>
<proteinExistence type="predicted"/>
<name>A0ABW5QMB5_9HYPH</name>
<dbReference type="Gene3D" id="3.40.50.2300">
    <property type="match status" value="2"/>
</dbReference>
<dbReference type="CDD" id="cd01575">
    <property type="entry name" value="PBP1_GntR"/>
    <property type="match status" value="1"/>
</dbReference>
<accession>A0ABW5QMB5</accession>
<comment type="caution">
    <text evidence="5">The sequence shown here is derived from an EMBL/GenBank/DDBJ whole genome shotgun (WGS) entry which is preliminary data.</text>
</comment>
<dbReference type="Gene3D" id="1.10.260.40">
    <property type="entry name" value="lambda repressor-like DNA-binding domains"/>
    <property type="match status" value="1"/>
</dbReference>
<dbReference type="InterPro" id="IPR028082">
    <property type="entry name" value="Peripla_BP_I"/>
</dbReference>
<keyword evidence="2 5" id="KW-0238">DNA-binding</keyword>
<evidence type="ECO:0000256" key="2">
    <source>
        <dbReference type="ARBA" id="ARBA00023125"/>
    </source>
</evidence>
<dbReference type="InterPro" id="IPR000843">
    <property type="entry name" value="HTH_LacI"/>
</dbReference>
<evidence type="ECO:0000313" key="5">
    <source>
        <dbReference type="EMBL" id="MFD2648868.1"/>
    </source>
</evidence>
<dbReference type="Proteomes" id="UP001597521">
    <property type="component" value="Unassembled WGS sequence"/>
</dbReference>
<dbReference type="SUPFAM" id="SSF53822">
    <property type="entry name" value="Periplasmic binding protein-like I"/>
    <property type="match status" value="1"/>
</dbReference>
<dbReference type="RefSeq" id="WP_386834200.1">
    <property type="nucleotide sequence ID" value="NZ_JBHUNP010000001.1"/>
</dbReference>
<dbReference type="Pfam" id="PF13377">
    <property type="entry name" value="Peripla_BP_3"/>
    <property type="match status" value="1"/>
</dbReference>
<organism evidence="5 6">
    <name type="scientific">Devosia albogilva</name>
    <dbReference type="NCBI Taxonomy" id="429726"/>
    <lineage>
        <taxon>Bacteria</taxon>
        <taxon>Pseudomonadati</taxon>
        <taxon>Pseudomonadota</taxon>
        <taxon>Alphaproteobacteria</taxon>
        <taxon>Hyphomicrobiales</taxon>
        <taxon>Devosiaceae</taxon>
        <taxon>Devosia</taxon>
    </lineage>
</organism>
<protein>
    <submittedName>
        <fullName evidence="5">LacI family DNA-binding transcriptional regulator</fullName>
    </submittedName>
</protein>
<evidence type="ECO:0000313" key="6">
    <source>
        <dbReference type="Proteomes" id="UP001597521"/>
    </source>
</evidence>
<evidence type="ECO:0000259" key="4">
    <source>
        <dbReference type="PROSITE" id="PS50932"/>
    </source>
</evidence>
<dbReference type="PANTHER" id="PTHR30146:SF2">
    <property type="entry name" value="HTH-TYPE TRANSCRIPTIONAL REGULATOR GNTR"/>
    <property type="match status" value="1"/>
</dbReference>
<feature type="domain" description="HTH lacI-type" evidence="4">
    <location>
        <begin position="11"/>
        <end position="65"/>
    </location>
</feature>
<evidence type="ECO:0000256" key="3">
    <source>
        <dbReference type="ARBA" id="ARBA00023163"/>
    </source>
</evidence>
<dbReference type="GO" id="GO:0003677">
    <property type="term" value="F:DNA binding"/>
    <property type="evidence" value="ECO:0007669"/>
    <property type="project" value="UniProtKB-KW"/>
</dbReference>
<dbReference type="PANTHER" id="PTHR30146">
    <property type="entry name" value="LACI-RELATED TRANSCRIPTIONAL REPRESSOR"/>
    <property type="match status" value="1"/>
</dbReference>
<sequence length="341" mass="36895">MDKKVSPYKAVTLKDVARAADISLITASRALRTPEIVSEKVRARVAEAVEALGYAPNQAARALASARSSIIGIIVPSVTNLVFTDVLRGVYDAIEGTDLQVQLGNSRYTAQKEERLLRVFAAQRPAGLIVAGADQSPASRAILQHLGCPVVQIMDVASDPVDMMIGFDHRRAGQAATRHLLDSGYRRIGFMGARMDPRAQRRLEGYADVLRGAGLDDGRLVMTTQQPSSVALGGRMLAEFLDKISDADAVFCNNDDIAMGAMFECLRRGIRVPDQFGIMGFNDLEYAGSIAPALSTVRTHRYAMGLQAVQRIIAANAGQRTEPPVTDIGFELVPRQSTRGR</sequence>
<dbReference type="Pfam" id="PF00356">
    <property type="entry name" value="LacI"/>
    <property type="match status" value="1"/>
</dbReference>
<keyword evidence="3" id="KW-0804">Transcription</keyword>